<dbReference type="InterPro" id="IPR036291">
    <property type="entry name" value="NAD(P)-bd_dom_sf"/>
</dbReference>
<evidence type="ECO:0000256" key="1">
    <source>
        <dbReference type="ARBA" id="ARBA00004240"/>
    </source>
</evidence>
<evidence type="ECO:0000256" key="3">
    <source>
        <dbReference type="ARBA" id="ARBA00023002"/>
    </source>
</evidence>
<comment type="caution">
    <text evidence="4">The sequence shown here is derived from an EMBL/GenBank/DDBJ whole genome shotgun (WGS) entry which is preliminary data.</text>
</comment>
<dbReference type="PANTHER" id="PTHR43899">
    <property type="entry name" value="RH59310P"/>
    <property type="match status" value="1"/>
</dbReference>
<name>A0ABN1MIE8_9FLAO</name>
<dbReference type="Pfam" id="PF00106">
    <property type="entry name" value="adh_short"/>
    <property type="match status" value="1"/>
</dbReference>
<dbReference type="SUPFAM" id="SSF51735">
    <property type="entry name" value="NAD(P)-binding Rossmann-fold domains"/>
    <property type="match status" value="1"/>
</dbReference>
<accession>A0ABN1MIE8</accession>
<dbReference type="PANTHER" id="PTHR43899:SF13">
    <property type="entry name" value="RH59310P"/>
    <property type="match status" value="1"/>
</dbReference>
<evidence type="ECO:0000313" key="5">
    <source>
        <dbReference type="Proteomes" id="UP001500507"/>
    </source>
</evidence>
<dbReference type="PROSITE" id="PS00061">
    <property type="entry name" value="ADH_SHORT"/>
    <property type="match status" value="1"/>
</dbReference>
<dbReference type="Proteomes" id="UP001500507">
    <property type="component" value="Unassembled WGS sequence"/>
</dbReference>
<dbReference type="InterPro" id="IPR051019">
    <property type="entry name" value="VLCFA-Steroid_DH"/>
</dbReference>
<dbReference type="InterPro" id="IPR002347">
    <property type="entry name" value="SDR_fam"/>
</dbReference>
<dbReference type="Gene3D" id="3.40.50.720">
    <property type="entry name" value="NAD(P)-binding Rossmann-like Domain"/>
    <property type="match status" value="1"/>
</dbReference>
<proteinExistence type="inferred from homology"/>
<keyword evidence="5" id="KW-1185">Reference proteome</keyword>
<dbReference type="EMBL" id="BAAAFG010000016">
    <property type="protein sequence ID" value="GAA0872979.1"/>
    <property type="molecule type" value="Genomic_DNA"/>
</dbReference>
<dbReference type="PRINTS" id="PR00081">
    <property type="entry name" value="GDHRDH"/>
</dbReference>
<organism evidence="4 5">
    <name type="scientific">Gangjinia marincola</name>
    <dbReference type="NCBI Taxonomy" id="578463"/>
    <lineage>
        <taxon>Bacteria</taxon>
        <taxon>Pseudomonadati</taxon>
        <taxon>Bacteroidota</taxon>
        <taxon>Flavobacteriia</taxon>
        <taxon>Flavobacteriales</taxon>
        <taxon>Flavobacteriaceae</taxon>
        <taxon>Gangjinia</taxon>
    </lineage>
</organism>
<evidence type="ECO:0000313" key="4">
    <source>
        <dbReference type="EMBL" id="GAA0872979.1"/>
    </source>
</evidence>
<dbReference type="PIRSF" id="PIRSF000126">
    <property type="entry name" value="11-beta-HSD1"/>
    <property type="match status" value="1"/>
</dbReference>
<dbReference type="RefSeq" id="WP_343767349.1">
    <property type="nucleotide sequence ID" value="NZ_BAAAFG010000016.1"/>
</dbReference>
<comment type="similarity">
    <text evidence="2">Belongs to the short-chain dehydrogenases/reductases (SDR) family.</text>
</comment>
<dbReference type="InterPro" id="IPR020904">
    <property type="entry name" value="Sc_DH/Rdtase_CS"/>
</dbReference>
<keyword evidence="3" id="KW-0560">Oxidoreductase</keyword>
<protein>
    <submittedName>
        <fullName evidence="4">SDR family oxidoreductase</fullName>
    </submittedName>
</protein>
<gene>
    <name evidence="4" type="ORF">GCM10009117_21260</name>
</gene>
<sequence length="270" mass="29369">MKLKNKTVDRLKKNYGNWALVTGATSGIGKAFATKLAESGFNLVITGRREEQLNSLSTEFFDQHKVEAIPIVGDLSQKKAIESLLEETNHLSIGIVILNAGFGTSGEFINSNIQNELNLVDLNCKSVLEMLHHFSNKMKAETRKGAIVLLSSMVAFQGVPNAANYAASKAYIQSLGEGLARELKPLGIDILCAAPGPVKSGFADRANMKMGMSLSPYDVALPIISAIGKKTTLLPGFLTKFLVYNLRLLPRSGKIRVMEKVMSGFTKHQK</sequence>
<comment type="subcellular location">
    <subcellularLocation>
        <location evidence="1">Endoplasmic reticulum</location>
    </subcellularLocation>
</comment>
<evidence type="ECO:0000256" key="2">
    <source>
        <dbReference type="ARBA" id="ARBA00006484"/>
    </source>
</evidence>
<reference evidence="4 5" key="1">
    <citation type="journal article" date="2019" name="Int. J. Syst. Evol. Microbiol.">
        <title>The Global Catalogue of Microorganisms (GCM) 10K type strain sequencing project: providing services to taxonomists for standard genome sequencing and annotation.</title>
        <authorList>
            <consortium name="The Broad Institute Genomics Platform"/>
            <consortium name="The Broad Institute Genome Sequencing Center for Infectious Disease"/>
            <person name="Wu L."/>
            <person name="Ma J."/>
        </authorList>
    </citation>
    <scope>NUCLEOTIDE SEQUENCE [LARGE SCALE GENOMIC DNA]</scope>
    <source>
        <strain evidence="4 5">JCM 16082</strain>
    </source>
</reference>